<dbReference type="Proteomes" id="UP000602510">
    <property type="component" value="Unassembled WGS sequence"/>
</dbReference>
<reference evidence="2" key="1">
    <citation type="submission" date="2020-04" db="EMBL/GenBank/DDBJ databases">
        <title>Hybrid Assembly of Korean Phytophthora infestans isolates.</title>
        <authorList>
            <person name="Prokchorchik M."/>
            <person name="Lee Y."/>
            <person name="Seo J."/>
            <person name="Cho J.-H."/>
            <person name="Park Y.-E."/>
            <person name="Jang D.-C."/>
            <person name="Im J.-S."/>
            <person name="Choi J.-G."/>
            <person name="Park H.-J."/>
            <person name="Lee G.-B."/>
            <person name="Lee Y.-G."/>
            <person name="Hong S.-Y."/>
            <person name="Cho K."/>
            <person name="Sohn K.H."/>
        </authorList>
    </citation>
    <scope>NUCLEOTIDE SEQUENCE</scope>
    <source>
        <strain evidence="2">KR_1_A1</strain>
    </source>
</reference>
<evidence type="ECO:0008006" key="4">
    <source>
        <dbReference type="Google" id="ProtNLM"/>
    </source>
</evidence>
<organism evidence="2 3">
    <name type="scientific">Phytophthora infestans</name>
    <name type="common">Potato late blight agent</name>
    <name type="synonym">Botrytis infestans</name>
    <dbReference type="NCBI Taxonomy" id="4787"/>
    <lineage>
        <taxon>Eukaryota</taxon>
        <taxon>Sar</taxon>
        <taxon>Stramenopiles</taxon>
        <taxon>Oomycota</taxon>
        <taxon>Peronosporomycetes</taxon>
        <taxon>Peronosporales</taxon>
        <taxon>Peronosporaceae</taxon>
        <taxon>Phytophthora</taxon>
    </lineage>
</organism>
<gene>
    <name evidence="2" type="ORF">GN244_ATG02142</name>
</gene>
<keyword evidence="3" id="KW-1185">Reference proteome</keyword>
<evidence type="ECO:0000256" key="1">
    <source>
        <dbReference type="SAM" id="Coils"/>
    </source>
</evidence>
<proteinExistence type="predicted"/>
<comment type="caution">
    <text evidence="2">The sequence shown here is derived from an EMBL/GenBank/DDBJ whole genome shotgun (WGS) entry which is preliminary data.</text>
</comment>
<evidence type="ECO:0000313" key="2">
    <source>
        <dbReference type="EMBL" id="KAF4045399.1"/>
    </source>
</evidence>
<evidence type="ECO:0000313" key="3">
    <source>
        <dbReference type="Proteomes" id="UP000602510"/>
    </source>
</evidence>
<dbReference type="EMBL" id="WSZM01000047">
    <property type="protein sequence ID" value="KAF4045399.1"/>
    <property type="molecule type" value="Genomic_DNA"/>
</dbReference>
<keyword evidence="1" id="KW-0175">Coiled coil</keyword>
<sequence>MNEHVESACINTDSPCNVSVFAGELVVDETQNPNKKRIRRNKQELDHLRRESKKLEDELAQLLQIQAHRPSLSSIRPKTRPKEKMVAAPGYCTIAPRRLVQKPSMWQGIAERQSIERGRALARNVELRAQLEAEYKLGRQLIQLLDRQFYAKALIQGKCHGPLIRQDDVFKQQLQQAEDTLLTMKKELLGRNDGGKDVFVMQASVTLPFSVQATASALWKVLSTDEIMKHCYHHRVAHKAENVVAQSFGIRFEDDSLDADIRGNYTFSRLQDDDCFVIVWVAANEPVELNGTKCRGEISERTEAKATLVRSSSRLHIESVAEETPPLRPLVSFAQRFHDRFMATHSSVLEKALIEEDWKINGSL</sequence>
<name>A0A833TCE6_PHYIN</name>
<accession>A0A833TCE6</accession>
<feature type="coiled-coil region" evidence="1">
    <location>
        <begin position="38"/>
        <end position="65"/>
    </location>
</feature>
<protein>
    <recommendedName>
        <fullName evidence="4">M96 mating-specific protein family</fullName>
    </recommendedName>
</protein>
<dbReference type="AlphaFoldDB" id="A0A833TCE6"/>